<feature type="compositionally biased region" description="Basic and acidic residues" evidence="1">
    <location>
        <begin position="39"/>
        <end position="60"/>
    </location>
</feature>
<dbReference type="EMBL" id="JAQQWP010000012">
    <property type="protein sequence ID" value="KAK8093041.1"/>
    <property type="molecule type" value="Genomic_DNA"/>
</dbReference>
<feature type="transmembrane region" description="Helical" evidence="2">
    <location>
        <begin position="6"/>
        <end position="32"/>
    </location>
</feature>
<evidence type="ECO:0000313" key="3">
    <source>
        <dbReference type="EMBL" id="KAK8093041.1"/>
    </source>
</evidence>
<protein>
    <submittedName>
        <fullName evidence="3">Uncharacterized protein</fullName>
    </submittedName>
</protein>
<organism evidence="3 4">
    <name type="scientific">Apiospora kogelbergensis</name>
    <dbReference type="NCBI Taxonomy" id="1337665"/>
    <lineage>
        <taxon>Eukaryota</taxon>
        <taxon>Fungi</taxon>
        <taxon>Dikarya</taxon>
        <taxon>Ascomycota</taxon>
        <taxon>Pezizomycotina</taxon>
        <taxon>Sordariomycetes</taxon>
        <taxon>Xylariomycetidae</taxon>
        <taxon>Amphisphaeriales</taxon>
        <taxon>Apiosporaceae</taxon>
        <taxon>Apiospora</taxon>
    </lineage>
</organism>
<name>A0AAW0Q5I3_9PEZI</name>
<reference evidence="3 4" key="1">
    <citation type="submission" date="2023-01" db="EMBL/GenBank/DDBJ databases">
        <title>Analysis of 21 Apiospora genomes using comparative genomics revels a genus with tremendous synthesis potential of carbohydrate active enzymes and secondary metabolites.</title>
        <authorList>
            <person name="Sorensen T."/>
        </authorList>
    </citation>
    <scope>NUCLEOTIDE SEQUENCE [LARGE SCALE GENOMIC DNA]</scope>
    <source>
        <strain evidence="3 4">CBS 117206</strain>
    </source>
</reference>
<sequence length="70" mass="8576">MDNAWYIVVVTLFSICGFCLLYLMCGPFYLAYRRHRRERREQKPWPKPNRGDEMNRHLTSEEDLGGYYRR</sequence>
<dbReference type="Proteomes" id="UP001392437">
    <property type="component" value="Unassembled WGS sequence"/>
</dbReference>
<evidence type="ECO:0000256" key="2">
    <source>
        <dbReference type="SAM" id="Phobius"/>
    </source>
</evidence>
<proteinExistence type="predicted"/>
<keyword evidence="2" id="KW-0472">Membrane</keyword>
<keyword evidence="2" id="KW-0812">Transmembrane</keyword>
<evidence type="ECO:0000256" key="1">
    <source>
        <dbReference type="SAM" id="MobiDB-lite"/>
    </source>
</evidence>
<evidence type="ECO:0000313" key="4">
    <source>
        <dbReference type="Proteomes" id="UP001392437"/>
    </source>
</evidence>
<feature type="region of interest" description="Disordered" evidence="1">
    <location>
        <begin position="37"/>
        <end position="70"/>
    </location>
</feature>
<keyword evidence="4" id="KW-1185">Reference proteome</keyword>
<gene>
    <name evidence="3" type="ORF">PG999_014628</name>
</gene>
<accession>A0AAW0Q5I3</accession>
<keyword evidence="2" id="KW-1133">Transmembrane helix</keyword>
<dbReference type="AlphaFoldDB" id="A0AAW0Q5I3"/>
<comment type="caution">
    <text evidence="3">The sequence shown here is derived from an EMBL/GenBank/DDBJ whole genome shotgun (WGS) entry which is preliminary data.</text>
</comment>